<gene>
    <name evidence="1" type="ORF">UFOPK3482_00835</name>
</gene>
<protein>
    <submittedName>
        <fullName evidence="1">Unannotated protein</fullName>
    </submittedName>
</protein>
<accession>A0A6J7EZP7</accession>
<sequence length="157" mass="17461">MIFDLTTGFSIKDRARHAAAALISSESPLGRVKFLSRESFASHAKVEKSSILIVGVVVAEVGVVGGSGFRTGFVTLTILHIFFFPEETHWYLTLFEIVVVPTLEHLLPALTAARADGECWRERATTVKQRAAFDFRPFFRLMTQYLIRVSNSGSVII</sequence>
<proteinExistence type="predicted"/>
<evidence type="ECO:0000313" key="1">
    <source>
        <dbReference type="EMBL" id="CAB4886645.1"/>
    </source>
</evidence>
<dbReference type="AlphaFoldDB" id="A0A6J7EZP7"/>
<organism evidence="1">
    <name type="scientific">freshwater metagenome</name>
    <dbReference type="NCBI Taxonomy" id="449393"/>
    <lineage>
        <taxon>unclassified sequences</taxon>
        <taxon>metagenomes</taxon>
        <taxon>ecological metagenomes</taxon>
    </lineage>
</organism>
<reference evidence="1" key="1">
    <citation type="submission" date="2020-05" db="EMBL/GenBank/DDBJ databases">
        <authorList>
            <person name="Chiriac C."/>
            <person name="Salcher M."/>
            <person name="Ghai R."/>
            <person name="Kavagutti S V."/>
        </authorList>
    </citation>
    <scope>NUCLEOTIDE SEQUENCE</scope>
</reference>
<dbReference type="EMBL" id="CAFBLZ010000068">
    <property type="protein sequence ID" value="CAB4886645.1"/>
    <property type="molecule type" value="Genomic_DNA"/>
</dbReference>
<name>A0A6J7EZP7_9ZZZZ</name>